<feature type="disulfide bond" evidence="12">
    <location>
        <begin position="108"/>
        <end position="114"/>
    </location>
</feature>
<dbReference type="FunFam" id="2.20.100.10:FF:000025">
    <property type="entry name" value="ADAMTS like 1"/>
    <property type="match status" value="1"/>
</dbReference>
<dbReference type="PANTHER" id="PTHR13723:SF157">
    <property type="entry name" value="ADAMTS-LIKE PROTEIN 1"/>
    <property type="match status" value="1"/>
</dbReference>
<comment type="subunit">
    <text evidence="2">Monomer.</text>
</comment>
<evidence type="ECO:0000256" key="6">
    <source>
        <dbReference type="ARBA" id="ARBA00022737"/>
    </source>
</evidence>
<evidence type="ECO:0000256" key="3">
    <source>
        <dbReference type="ARBA" id="ARBA00022525"/>
    </source>
</evidence>
<dbReference type="InterPro" id="IPR036179">
    <property type="entry name" value="Ig-like_dom_sf"/>
</dbReference>
<dbReference type="PROSITE" id="PS50835">
    <property type="entry name" value="IG_LIKE"/>
    <property type="match status" value="4"/>
</dbReference>
<dbReference type="InterPro" id="IPR045371">
    <property type="entry name" value="ADAMTS_CR_3"/>
</dbReference>
<dbReference type="FunFam" id="2.60.40.10:FF:000683">
    <property type="entry name" value="ADAMTS like 1"/>
    <property type="match status" value="1"/>
</dbReference>
<proteinExistence type="predicted"/>
<dbReference type="InterPro" id="IPR013273">
    <property type="entry name" value="ADAMTS/ADAMTS-like"/>
</dbReference>
<comment type="subcellular location">
    <subcellularLocation>
        <location evidence="1">Secreted</location>
        <location evidence="1">Extracellular space</location>
        <location evidence="1">Extracellular matrix</location>
    </subcellularLocation>
</comment>
<evidence type="ECO:0000256" key="12">
    <source>
        <dbReference type="PIRSR" id="PIRSR613273-3"/>
    </source>
</evidence>
<feature type="domain" description="PLAC" evidence="16">
    <location>
        <begin position="1790"/>
        <end position="1826"/>
    </location>
</feature>
<dbReference type="Pfam" id="PF00090">
    <property type="entry name" value="TSP_1"/>
    <property type="match status" value="1"/>
</dbReference>
<dbReference type="Pfam" id="PF19030">
    <property type="entry name" value="TSP1_ADAMTS"/>
    <property type="match status" value="11"/>
</dbReference>
<evidence type="ECO:0000256" key="10">
    <source>
        <dbReference type="ARBA" id="ARBA00067444"/>
    </source>
</evidence>
<dbReference type="RefSeq" id="XP_029331885.1">
    <property type="nucleotide sequence ID" value="XM_029476025.1"/>
</dbReference>
<dbReference type="FunFam" id="2.60.120.830:FF:000002">
    <property type="entry name" value="ADAMTS like 1"/>
    <property type="match status" value="1"/>
</dbReference>
<keyword evidence="5 14" id="KW-0732">Signal</keyword>
<dbReference type="PROSITE" id="PS50900">
    <property type="entry name" value="PLAC"/>
    <property type="match status" value="1"/>
</dbReference>
<dbReference type="Pfam" id="PF19236">
    <property type="entry name" value="ADAMTS_CR_3"/>
    <property type="match status" value="1"/>
</dbReference>
<feature type="region of interest" description="Disordered" evidence="13">
    <location>
        <begin position="1168"/>
        <end position="1210"/>
    </location>
</feature>
<gene>
    <name evidence="18" type="primary">Adamtsl1</name>
</gene>
<dbReference type="CDD" id="cd00096">
    <property type="entry name" value="Ig"/>
    <property type="match status" value="2"/>
</dbReference>
<dbReference type="FunFam" id="2.20.100.10:FF:000009">
    <property type="entry name" value="ADAMTS-like protein 3 isoform A"/>
    <property type="match status" value="3"/>
</dbReference>
<feature type="signal peptide" evidence="14">
    <location>
        <begin position="1"/>
        <end position="32"/>
    </location>
</feature>
<evidence type="ECO:0000313" key="18">
    <source>
        <dbReference type="RefSeq" id="XP_029331885.1"/>
    </source>
</evidence>
<dbReference type="Gene3D" id="2.60.120.830">
    <property type="match status" value="1"/>
</dbReference>
<dbReference type="InterPro" id="IPR003599">
    <property type="entry name" value="Ig_sub"/>
</dbReference>
<feature type="domain" description="Ig-like" evidence="15">
    <location>
        <begin position="1459"/>
        <end position="1549"/>
    </location>
</feature>
<dbReference type="FunFam" id="2.20.100.10:FF:000041">
    <property type="entry name" value="ADAMTS like 1"/>
    <property type="match status" value="1"/>
</dbReference>
<evidence type="ECO:0000256" key="14">
    <source>
        <dbReference type="SAM" id="SignalP"/>
    </source>
</evidence>
<keyword evidence="4" id="KW-0272">Extracellular matrix</keyword>
<dbReference type="InterPro" id="IPR000884">
    <property type="entry name" value="TSP1_rpt"/>
</dbReference>
<feature type="domain" description="Ig-like" evidence="15">
    <location>
        <begin position="1334"/>
        <end position="1433"/>
    </location>
</feature>
<dbReference type="InterPro" id="IPR013783">
    <property type="entry name" value="Ig-like_fold"/>
</dbReference>
<dbReference type="InterPro" id="IPR003598">
    <property type="entry name" value="Ig_sub2"/>
</dbReference>
<dbReference type="Pfam" id="PF07679">
    <property type="entry name" value="I-set"/>
    <property type="match status" value="2"/>
</dbReference>
<dbReference type="GO" id="GO:0030198">
    <property type="term" value="P:extracellular matrix organization"/>
    <property type="evidence" value="ECO:0007669"/>
    <property type="project" value="InterPro"/>
</dbReference>
<dbReference type="Gene3D" id="2.60.40.10">
    <property type="entry name" value="Immunoglobulins"/>
    <property type="match status" value="4"/>
</dbReference>
<keyword evidence="17" id="KW-1185">Reference proteome</keyword>
<dbReference type="GeneID" id="110292598"/>
<evidence type="ECO:0000259" key="16">
    <source>
        <dbReference type="PROSITE" id="PS50900"/>
    </source>
</evidence>
<dbReference type="FunFam" id="2.60.40.10:FF:000487">
    <property type="entry name" value="ADAMTS-like 3 isoform 1"/>
    <property type="match status" value="1"/>
</dbReference>
<evidence type="ECO:0000256" key="13">
    <source>
        <dbReference type="SAM" id="MobiDB-lite"/>
    </source>
</evidence>
<keyword evidence="3" id="KW-0964">Secreted</keyword>
<dbReference type="SMART" id="SM00409">
    <property type="entry name" value="IG"/>
    <property type="match status" value="4"/>
</dbReference>
<dbReference type="SUPFAM" id="SSF82895">
    <property type="entry name" value="TSP-1 type 1 repeat"/>
    <property type="match status" value="11"/>
</dbReference>
<protein>
    <recommendedName>
        <fullName evidence="10">ADAMTS-like protein 1</fullName>
    </recommendedName>
    <alternativeName>
        <fullName evidence="11">Punctin-1</fullName>
    </alternativeName>
</protein>
<dbReference type="FunFam" id="2.20.100.10:FF:000005">
    <property type="entry name" value="ADAM metallopeptidase with thrombospondin type 1 motif 9"/>
    <property type="match status" value="1"/>
</dbReference>
<dbReference type="InterPro" id="IPR013098">
    <property type="entry name" value="Ig_I-set"/>
</dbReference>
<accession>A0A6P7R4U7</accession>
<evidence type="ECO:0000313" key="17">
    <source>
        <dbReference type="Proteomes" id="UP000515126"/>
    </source>
</evidence>
<dbReference type="Pfam" id="PF05986">
    <property type="entry name" value="ADAMTS_spacer1"/>
    <property type="match status" value="1"/>
</dbReference>
<feature type="compositionally biased region" description="Low complexity" evidence="13">
    <location>
        <begin position="1188"/>
        <end position="1199"/>
    </location>
</feature>
<feature type="disulfide bond" evidence="12">
    <location>
        <begin position="93"/>
        <end position="124"/>
    </location>
</feature>
<evidence type="ECO:0000256" key="5">
    <source>
        <dbReference type="ARBA" id="ARBA00022729"/>
    </source>
</evidence>
<evidence type="ECO:0000256" key="7">
    <source>
        <dbReference type="ARBA" id="ARBA00023157"/>
    </source>
</evidence>
<dbReference type="PANTHER" id="PTHR13723">
    <property type="entry name" value="ADAMTS A DISINTEGRIN AND METALLOPROTEASE WITH THROMBOSPONDIN MOTIFS PROTEASE"/>
    <property type="match status" value="1"/>
</dbReference>
<dbReference type="InterPro" id="IPR056272">
    <property type="entry name" value="ADAMTSL1_dom"/>
</dbReference>
<organism evidence="17 18">
    <name type="scientific">Mus caroli</name>
    <name type="common">Ryukyu mouse</name>
    <name type="synonym">Ricefield mouse</name>
    <dbReference type="NCBI Taxonomy" id="10089"/>
    <lineage>
        <taxon>Eukaryota</taxon>
        <taxon>Metazoa</taxon>
        <taxon>Chordata</taxon>
        <taxon>Craniata</taxon>
        <taxon>Vertebrata</taxon>
        <taxon>Euteleostomi</taxon>
        <taxon>Mammalia</taxon>
        <taxon>Eutheria</taxon>
        <taxon>Euarchontoglires</taxon>
        <taxon>Glires</taxon>
        <taxon>Rodentia</taxon>
        <taxon>Myomorpha</taxon>
        <taxon>Muroidea</taxon>
        <taxon>Muridae</taxon>
        <taxon>Murinae</taxon>
        <taxon>Mus</taxon>
        <taxon>Mus</taxon>
    </lineage>
</organism>
<evidence type="ECO:0000256" key="2">
    <source>
        <dbReference type="ARBA" id="ARBA00011245"/>
    </source>
</evidence>
<dbReference type="Pfam" id="PF13927">
    <property type="entry name" value="Ig_3"/>
    <property type="match status" value="2"/>
</dbReference>
<dbReference type="Proteomes" id="UP000515126">
    <property type="component" value="Chromosome 4"/>
</dbReference>
<evidence type="ECO:0000259" key="15">
    <source>
        <dbReference type="PROSITE" id="PS50835"/>
    </source>
</evidence>
<feature type="region of interest" description="Disordered" evidence="13">
    <location>
        <begin position="1040"/>
        <end position="1064"/>
    </location>
</feature>
<dbReference type="InterPro" id="IPR010294">
    <property type="entry name" value="ADAMTS_spacer1"/>
</dbReference>
<dbReference type="GO" id="GO:0031012">
    <property type="term" value="C:extracellular matrix"/>
    <property type="evidence" value="ECO:0007669"/>
    <property type="project" value="TreeGrafter"/>
</dbReference>
<reference evidence="18" key="1">
    <citation type="submission" date="2025-08" db="UniProtKB">
        <authorList>
            <consortium name="RefSeq"/>
        </authorList>
    </citation>
    <scope>IDENTIFICATION</scope>
</reference>
<sequence length="1826" mass="201165">MARLVTRSRPGFLARLIGGIWCLLCVAGQVCGDQSQGAVFLREFTLIRRESLHEEFLSDFLNSHKTEDPSSRTARSEEDREGLWDAWGPWSECSRTCGGGASYSLRRCLSSKSCEGRNIRYRTCSNVDCPPEAGDFRAQQCSAHNDVKYHGQFYEWLPVSNDPDNPCSLKCQAKGTSLVVELAPKVLDGTRCYTESLDMCISGLCQIVGCDHQLGSTVKEDNCGVCNGDGSTCRLVRGQYKSQLSASKSDDTVVAIPYGSRHIRLVLKGPDHLYLETKTLQGTKGENSLSSTGTFLVDNSTVDFQKLPDKEILRMAGPLTADFIIKIHDLGPADSTVQFIFYQPIIHRWRETDFFPCSATCGGGYQLTSAECYDLRSNRVVADQYCHYYPENVKPKPKLQECNLDPCPASDGYKQIMPYDLYHPLPRWEATPWTACSSSCGGGIQSRAVSCVEEDIQGHVTSVEEWKCMYTPKMPVVQPCNIFDCPKWLAQEWSPCTVTCGQGLRYRVVLCIDHRGMHTGGCSAKTKPHIKEECIIPTPCYKPREKLPIEAKLPWFKQAQELEEGAAVSEEPSFIPEAWSACTVTCGVGTQVRIIRCQVLLPFSQSVADLPADECEGPKPASQRACYAGPCNGETPEFNPNNGDGLLGGLQDLDELYDWEYEGFTKCSESCGGGVQEAVVSCLNKQTRELADENLCVTSRRPPQLLKSCNLDPCPARWEIGKWSPCSLTCGVGLQTRDVVCSHLLSREMNEVVVLADELCHHPKPSTVQACNRFNCPPAWYPAQWQLCSRTCGGGIQKRDVLCKQRMADGSFLELPETFCSASKPTSHQGCKKDDCPSEWLLSEWSECSVSCGEGTQTRSAICQRVLKTGVSTVVNSTLCPPLPFSSSIRPCMLATCARPGRPSTKHSPHIAAARNIYIQTRRQRKLHFVVGGFAYLLPKTTVVLRCPTRRFRKPLITWEKDGQHSISSAHVTVAPFGYLKIHRLKPSDAGIYTCSAGPAREQFVIKLIGGNRKLVARPLSLWSEEEEALQVRKANPKEALQTHKHQNGIFSNGSKAEKRGLTADPGNRYDDIVSRLLEQGGWPGELLASWEVQDSAERNASSEEDPSAEQALLHLPFTMVAEQKRLDDILRNLSQQPEELRDLYSKHLVAQLAQDIFRSHLENQDLLPKPSEQRFPPMAVPPHKHVSGFSSSLRSSSGEAGGGSRRPHRKPAILRKISAAQQLSASEVVTHLGQTVALASGTLSVLLHCEAVGNPRPTIHWTRNGEAVQFSDRILLQPDDSLQILAPVEADVGFYTCNATNALGYDSVSIAVTLAGKPLVKTSRMTVLNTEKPTVTVDIGGTVRTVRGVNVTINCQVAGVPEAEVTWFRNKSKLGSSHHLHEGSSHHLHEGSSHHLHEGSLLLTDVSFSDQGLYSCRAANLHGEQTESTQLLILDPPQVPTQLEDIRALLLATGPNLPSVLMSPLGTQLVLDPGNSALLGCPIKGHPTPNITWFQNGQPIATALGLTHHIWAAGQILRVANLSGGPQGEFSCLAQNEAGTLLQKASLVIQDYWWSVDRLATCSASCGNRGVHQPRLRCLLNTTEVDPEHCTGKPRPAVQPVACNRRDCPSRWMVTSWSACTRSCGGGVQTRRVTCQKLKASGISTPVSNDMCSQLAKRPVDTQACNQQLCVEWAFSSWGQCNGPCIGPRLAVQHRQVFCQTRDGITLPSEQCSALPRPVSTQNCWSEACSVHWRVSLWTLCTATCGNYGFQSRRVECVHVRTNKAVPEHLCSWGPRPANWQRCNITPCENTECRDTTRYCEKVRQLKLCQLGQFRSRCCGTCGKA</sequence>
<evidence type="ECO:0000256" key="11">
    <source>
        <dbReference type="ARBA" id="ARBA00075394"/>
    </source>
</evidence>
<name>A0A6P7R4U7_MUSCR</name>
<dbReference type="SMART" id="SM00209">
    <property type="entry name" value="TSP1"/>
    <property type="match status" value="13"/>
</dbReference>
<dbReference type="FunFam" id="2.60.40.10:FF:000710">
    <property type="entry name" value="ADAMTS-like protein 1"/>
    <property type="match status" value="1"/>
</dbReference>
<dbReference type="InterPro" id="IPR036383">
    <property type="entry name" value="TSP1_rpt_sf"/>
</dbReference>
<evidence type="ECO:0000256" key="9">
    <source>
        <dbReference type="ARBA" id="ARBA00023319"/>
    </source>
</evidence>
<feature type="domain" description="Ig-like" evidence="15">
    <location>
        <begin position="909"/>
        <end position="997"/>
    </location>
</feature>
<dbReference type="SMART" id="SM00408">
    <property type="entry name" value="IGc2"/>
    <property type="match status" value="4"/>
</dbReference>
<dbReference type="Gene3D" id="2.20.100.10">
    <property type="entry name" value="Thrombospondin type-1 (TSP1) repeat"/>
    <property type="match status" value="11"/>
</dbReference>
<dbReference type="Pfam" id="PF24484">
    <property type="entry name" value="ADAMTSL1"/>
    <property type="match status" value="1"/>
</dbReference>
<evidence type="ECO:0000256" key="1">
    <source>
        <dbReference type="ARBA" id="ARBA00004498"/>
    </source>
</evidence>
<dbReference type="InterPro" id="IPR007110">
    <property type="entry name" value="Ig-like_dom"/>
</dbReference>
<evidence type="ECO:0000256" key="4">
    <source>
        <dbReference type="ARBA" id="ARBA00022530"/>
    </source>
</evidence>
<dbReference type="SUPFAM" id="SSF48726">
    <property type="entry name" value="Immunoglobulin"/>
    <property type="match status" value="4"/>
</dbReference>
<keyword evidence="7 12" id="KW-1015">Disulfide bond</keyword>
<feature type="disulfide bond" evidence="12">
    <location>
        <begin position="97"/>
        <end position="129"/>
    </location>
</feature>
<dbReference type="InterPro" id="IPR010909">
    <property type="entry name" value="PLAC"/>
</dbReference>
<feature type="domain" description="Ig-like" evidence="15">
    <location>
        <begin position="1212"/>
        <end position="1314"/>
    </location>
</feature>
<dbReference type="InterPro" id="IPR050439">
    <property type="entry name" value="ADAMTS_ADAMTS-like"/>
</dbReference>
<dbReference type="PRINTS" id="PR01857">
    <property type="entry name" value="ADAMTSFAMILY"/>
</dbReference>
<keyword evidence="8" id="KW-0325">Glycoprotein</keyword>
<dbReference type="PROSITE" id="PS50092">
    <property type="entry name" value="TSP1"/>
    <property type="match status" value="12"/>
</dbReference>
<evidence type="ECO:0000256" key="8">
    <source>
        <dbReference type="ARBA" id="ARBA00023180"/>
    </source>
</evidence>
<dbReference type="FunFam" id="2.20.100.10:FF:000011">
    <property type="entry name" value="A disintegrin and metalloproteinase with thrombospondin motifs 3"/>
    <property type="match status" value="1"/>
</dbReference>
<keyword evidence="9" id="KW-0393">Immunoglobulin domain</keyword>
<keyword evidence="6" id="KW-0677">Repeat</keyword>
<feature type="chain" id="PRO_5028355984" description="ADAMTS-like protein 1" evidence="14">
    <location>
        <begin position="33"/>
        <end position="1826"/>
    </location>
</feature>
<dbReference type="Pfam" id="PF08686">
    <property type="entry name" value="PLAC"/>
    <property type="match status" value="1"/>
</dbReference>
<dbReference type="CTD" id="92949"/>